<dbReference type="InterPro" id="IPR000719">
    <property type="entry name" value="Prot_kinase_dom"/>
</dbReference>
<dbReference type="PROSITE" id="PS00108">
    <property type="entry name" value="PROTEIN_KINASE_ST"/>
    <property type="match status" value="1"/>
</dbReference>
<gene>
    <name evidence="6" type="ORF">PCOR1329_LOCUS11555</name>
</gene>
<accession>A0ABN9QFX8</accession>
<keyword evidence="1 3" id="KW-0547">Nucleotide-binding</keyword>
<dbReference type="Gene3D" id="1.10.510.10">
    <property type="entry name" value="Transferase(Phosphotransferase) domain 1"/>
    <property type="match status" value="1"/>
</dbReference>
<evidence type="ECO:0000256" key="2">
    <source>
        <dbReference type="ARBA" id="ARBA00022840"/>
    </source>
</evidence>
<reference evidence="6" key="1">
    <citation type="submission" date="2023-10" db="EMBL/GenBank/DDBJ databases">
        <authorList>
            <person name="Chen Y."/>
            <person name="Shah S."/>
            <person name="Dougan E. K."/>
            <person name="Thang M."/>
            <person name="Chan C."/>
        </authorList>
    </citation>
    <scope>NUCLEOTIDE SEQUENCE [LARGE SCALE GENOMIC DNA]</scope>
</reference>
<evidence type="ECO:0000256" key="4">
    <source>
        <dbReference type="SAM" id="MobiDB-lite"/>
    </source>
</evidence>
<feature type="region of interest" description="Disordered" evidence="4">
    <location>
        <begin position="682"/>
        <end position="718"/>
    </location>
</feature>
<feature type="compositionally biased region" description="Low complexity" evidence="4">
    <location>
        <begin position="28"/>
        <end position="52"/>
    </location>
</feature>
<protein>
    <recommendedName>
        <fullName evidence="5">Protein kinase domain-containing protein</fullName>
    </recommendedName>
</protein>
<feature type="region of interest" description="Disordered" evidence="4">
    <location>
        <begin position="67"/>
        <end position="87"/>
    </location>
</feature>
<dbReference type="CDD" id="cd07834">
    <property type="entry name" value="STKc_MAPK"/>
    <property type="match status" value="1"/>
</dbReference>
<dbReference type="Proteomes" id="UP001189429">
    <property type="component" value="Unassembled WGS sequence"/>
</dbReference>
<dbReference type="InterPro" id="IPR008271">
    <property type="entry name" value="Ser/Thr_kinase_AS"/>
</dbReference>
<feature type="region of interest" description="Disordered" evidence="4">
    <location>
        <begin position="28"/>
        <end position="55"/>
    </location>
</feature>
<comment type="caution">
    <text evidence="6">The sequence shown here is derived from an EMBL/GenBank/DDBJ whole genome shotgun (WGS) entry which is preliminary data.</text>
</comment>
<dbReference type="PROSITE" id="PS50011">
    <property type="entry name" value="PROTEIN_KINASE_DOM"/>
    <property type="match status" value="1"/>
</dbReference>
<evidence type="ECO:0000256" key="1">
    <source>
        <dbReference type="ARBA" id="ARBA00022741"/>
    </source>
</evidence>
<name>A0ABN9QFX8_9DINO</name>
<dbReference type="Pfam" id="PF00069">
    <property type="entry name" value="Pkinase"/>
    <property type="match status" value="1"/>
</dbReference>
<evidence type="ECO:0000313" key="6">
    <source>
        <dbReference type="EMBL" id="CAK0804877.1"/>
    </source>
</evidence>
<dbReference type="PANTHER" id="PTHR24055">
    <property type="entry name" value="MITOGEN-ACTIVATED PROTEIN KINASE"/>
    <property type="match status" value="1"/>
</dbReference>
<evidence type="ECO:0000313" key="7">
    <source>
        <dbReference type="Proteomes" id="UP001189429"/>
    </source>
</evidence>
<keyword evidence="7" id="KW-1185">Reference proteome</keyword>
<dbReference type="Gene3D" id="3.30.200.20">
    <property type="entry name" value="Phosphorylase Kinase, domain 1"/>
    <property type="match status" value="1"/>
</dbReference>
<dbReference type="SUPFAM" id="SSF56112">
    <property type="entry name" value="Protein kinase-like (PK-like)"/>
    <property type="match status" value="1"/>
</dbReference>
<keyword evidence="2 3" id="KW-0067">ATP-binding</keyword>
<proteinExistence type="predicted"/>
<feature type="binding site" evidence="3">
    <location>
        <position position="348"/>
    </location>
    <ligand>
        <name>ATP</name>
        <dbReference type="ChEBI" id="CHEBI:30616"/>
    </ligand>
</feature>
<dbReference type="PROSITE" id="PS00107">
    <property type="entry name" value="PROTEIN_KINASE_ATP"/>
    <property type="match status" value="1"/>
</dbReference>
<evidence type="ECO:0000256" key="3">
    <source>
        <dbReference type="PROSITE-ProRule" id="PRU10141"/>
    </source>
</evidence>
<dbReference type="InterPro" id="IPR050117">
    <property type="entry name" value="MAPK"/>
</dbReference>
<dbReference type="SMART" id="SM00220">
    <property type="entry name" value="S_TKc"/>
    <property type="match status" value="1"/>
</dbReference>
<dbReference type="EMBL" id="CAUYUJ010003336">
    <property type="protein sequence ID" value="CAK0804877.1"/>
    <property type="molecule type" value="Genomic_DNA"/>
</dbReference>
<feature type="domain" description="Protein kinase" evidence="5">
    <location>
        <begin position="314"/>
        <end position="612"/>
    </location>
</feature>
<dbReference type="InterPro" id="IPR011009">
    <property type="entry name" value="Kinase-like_dom_sf"/>
</dbReference>
<dbReference type="InterPro" id="IPR017441">
    <property type="entry name" value="Protein_kinase_ATP_BS"/>
</dbReference>
<organism evidence="6 7">
    <name type="scientific">Prorocentrum cordatum</name>
    <dbReference type="NCBI Taxonomy" id="2364126"/>
    <lineage>
        <taxon>Eukaryota</taxon>
        <taxon>Sar</taxon>
        <taxon>Alveolata</taxon>
        <taxon>Dinophyceae</taxon>
        <taxon>Prorocentrales</taxon>
        <taxon>Prorocentraceae</taxon>
        <taxon>Prorocentrum</taxon>
    </lineage>
</organism>
<evidence type="ECO:0000259" key="5">
    <source>
        <dbReference type="PROSITE" id="PS50011"/>
    </source>
</evidence>
<sequence length="718" mass="78034">MAFAVVQAPECVAASSADASSSHAMKLPAAAGMAGAAAGEEGEPCGQAEPGGDAAPVVALPSREEVAEEELAIGSDAETPVPAQRRRRGRGLLPECADPAAAPQCPRTCLAGAGVHGQERPRRWTVGDAGHEDELASPWAQPGTNKLHAGATPILEGIGAELRQLACLCRFASLCILPISGVAHRLCATAEVLDAPLGTSGSLPPTQTILRAPRTARVSAYGGPPPDVVDIHFMDGETVEVLKDDGDSWVEATVECTFTCDSFDELDGQVYSIPKGTVKVSCDLGIKFVMSHEVFTLLRKKVEDSSIPKLPGHLQVSQQLGEGAYGEVFLCDDTTGAYGPDGSQVAVKWVRDFTRDPLFGKRVLRELRVLAAMDHPNLLQLLDVLPAPRPDFDDVYFVMPYMHCDLHKVIYSKAALTEAHSQAFTCQILRGLKYLHSAGVVHRDLKPPNILVNKDCTLRIADLGLARGRAYEEEEFSEYVVTRWYRAPELMLFPSGYFEAIDLWSVGCIHVELQARKPLFPGEHTVSMLRAISSVLGFSKERDLGWMPADGQGRDKALSLVTALELPERPTKPLEERMPGASELCLDFVRQLLTFDPNRRMSAADAVAHEYLARLRDPMAEVDAARPFAWDFDRFDPTERALKDRVYAESARHHPEILSRDAELIKQRGMASMLAAYSSQKGYVAPPSRAPRPRSEAGTPVASRSSGDCASTERAVWL</sequence>